<dbReference type="PROSITE" id="PS51257">
    <property type="entry name" value="PROKAR_LIPOPROTEIN"/>
    <property type="match status" value="1"/>
</dbReference>
<comment type="caution">
    <text evidence="1">The sequence shown here is derived from an EMBL/GenBank/DDBJ whole genome shotgun (WGS) entry which is preliminary data.</text>
</comment>
<organism evidence="1 2">
    <name type="scientific">Neolewinella aquimaris</name>
    <dbReference type="NCBI Taxonomy" id="1835722"/>
    <lineage>
        <taxon>Bacteria</taxon>
        <taxon>Pseudomonadati</taxon>
        <taxon>Bacteroidota</taxon>
        <taxon>Saprospiria</taxon>
        <taxon>Saprospirales</taxon>
        <taxon>Lewinellaceae</taxon>
        <taxon>Neolewinella</taxon>
    </lineage>
</organism>
<proteinExistence type="predicted"/>
<dbReference type="EMBL" id="JACIFF010000001">
    <property type="protein sequence ID" value="MBB4077584.1"/>
    <property type="molecule type" value="Genomic_DNA"/>
</dbReference>
<evidence type="ECO:0000313" key="2">
    <source>
        <dbReference type="Proteomes" id="UP000576209"/>
    </source>
</evidence>
<dbReference type="AlphaFoldDB" id="A0A840DWL5"/>
<keyword evidence="2" id="KW-1185">Reference proteome</keyword>
<evidence type="ECO:0008006" key="3">
    <source>
        <dbReference type="Google" id="ProtNLM"/>
    </source>
</evidence>
<sequence length="200" mass="22921">MRLVTVSLLFMCFFFVGCKQEDTTPLGQYLRAVEAGLEEEPSTAETVMGIHLNDTDREFYDRCTELNRQQLITMAGGSNQVAHELKNDLDRPARMTFQPVFTQTNPRRIDAMELTFIYDEWSPWNKTAYADQLLPRVAEYMSRIQNVEFIQLVHPHFGDMYVHVNGSMHLALWAADDSTVKGRFTDLSGLDGDPLHLRGN</sequence>
<gene>
    <name evidence="1" type="ORF">GGR28_000185</name>
</gene>
<protein>
    <recommendedName>
        <fullName evidence="3">Lipoprotein</fullName>
    </recommendedName>
</protein>
<accession>A0A840DWL5</accession>
<dbReference type="RefSeq" id="WP_183493842.1">
    <property type="nucleotide sequence ID" value="NZ_JACIFF010000001.1"/>
</dbReference>
<evidence type="ECO:0000313" key="1">
    <source>
        <dbReference type="EMBL" id="MBB4077584.1"/>
    </source>
</evidence>
<dbReference type="Proteomes" id="UP000576209">
    <property type="component" value="Unassembled WGS sequence"/>
</dbReference>
<reference evidence="1 2" key="1">
    <citation type="submission" date="2020-08" db="EMBL/GenBank/DDBJ databases">
        <title>Genomic Encyclopedia of Type Strains, Phase IV (KMG-IV): sequencing the most valuable type-strain genomes for metagenomic binning, comparative biology and taxonomic classification.</title>
        <authorList>
            <person name="Goeker M."/>
        </authorList>
    </citation>
    <scope>NUCLEOTIDE SEQUENCE [LARGE SCALE GENOMIC DNA]</scope>
    <source>
        <strain evidence="1 2">DSM 105137</strain>
    </source>
</reference>
<name>A0A840DWL5_9BACT</name>